<sequence length="375" mass="42039">MLSLAALSQPCSSRFAAALASSLRPTFRPFSSSRQVRQEKAAQPQTPATEHVELRAPATYISESHDPWFNLSYEDWLLRNTPHDQPVLFLYRNFPCVNPWKETTPRKLHEAGTPLVRRRSGGGTVYHDLGNTNFSIILPRLLFTRAHGAELVARAVSGSAYKIVQHRAYHHGTMLISSSLSELGKSLRSSSPGIETKGIASFPSPVTTLNAYRPSAQPHPIKHDDFTDAVIHEFGRVYAGKDKPMQTIETDEGRVREFKVWNGVKELKSWEWTFGQTPEFSNDFEGDLSFGKVSVSLTSRHALLTSITFHLSPSFTFSTADTQTHQAFLDALALSLVGRRYETLDGAESPEGDWEEDPKWMELAAEVIAWLRHTM</sequence>
<evidence type="ECO:0000313" key="6">
    <source>
        <dbReference type="EMBL" id="RSH91242.1"/>
    </source>
</evidence>
<dbReference type="InterPro" id="IPR004143">
    <property type="entry name" value="BPL_LPL_catalytic"/>
</dbReference>
<evidence type="ECO:0000256" key="4">
    <source>
        <dbReference type="ARBA" id="ARBA00015925"/>
    </source>
</evidence>
<dbReference type="EMBL" id="RSCD01000008">
    <property type="protein sequence ID" value="RSH91242.1"/>
    <property type="molecule type" value="Genomic_DNA"/>
</dbReference>
<evidence type="ECO:0000256" key="3">
    <source>
        <dbReference type="ARBA" id="ARBA00008242"/>
    </source>
</evidence>
<dbReference type="Pfam" id="PF21948">
    <property type="entry name" value="LplA-B_cat"/>
    <property type="match status" value="2"/>
</dbReference>
<evidence type="ECO:0000256" key="1">
    <source>
        <dbReference type="ARBA" id="ARBA00003253"/>
    </source>
</evidence>
<evidence type="ECO:0000259" key="5">
    <source>
        <dbReference type="Pfam" id="PF21948"/>
    </source>
</evidence>
<accession>A0A427YJG3</accession>
<dbReference type="GO" id="GO:0016874">
    <property type="term" value="F:ligase activity"/>
    <property type="evidence" value="ECO:0007669"/>
    <property type="project" value="UniProtKB-KW"/>
</dbReference>
<keyword evidence="7" id="KW-1185">Reference proteome</keyword>
<evidence type="ECO:0000256" key="2">
    <source>
        <dbReference type="ARBA" id="ARBA00005085"/>
    </source>
</evidence>
<name>A0A427YJG3_9TREE</name>
<dbReference type="Gene3D" id="3.30.930.10">
    <property type="entry name" value="Bira Bifunctional Protein, Domain 2"/>
    <property type="match status" value="2"/>
</dbReference>
<dbReference type="InterPro" id="IPR004562">
    <property type="entry name" value="LipoylTrfase_LipoateP_Ligase"/>
</dbReference>
<dbReference type="PANTHER" id="PTHR12561">
    <property type="entry name" value="LIPOATE-PROTEIN LIGASE"/>
    <property type="match status" value="1"/>
</dbReference>
<proteinExistence type="inferred from homology"/>
<dbReference type="SUPFAM" id="SSF55681">
    <property type="entry name" value="Class II aaRS and biotin synthetases"/>
    <property type="match status" value="1"/>
</dbReference>
<comment type="function">
    <text evidence="1">Catalyzes both the ATP-dependent activation of exogenously supplied lipoate to lipoyl-AMP and the transfer of the activated lipoyl onto the lipoyl domains of lipoate-dependent enzymes.</text>
</comment>
<reference evidence="6 7" key="1">
    <citation type="submission" date="2018-11" db="EMBL/GenBank/DDBJ databases">
        <title>Genome sequence of Saitozyma podzolica DSM 27192.</title>
        <authorList>
            <person name="Aliyu H."/>
            <person name="Gorte O."/>
            <person name="Ochsenreither K."/>
        </authorList>
    </citation>
    <scope>NUCLEOTIDE SEQUENCE [LARGE SCALE GENOMIC DNA]</scope>
    <source>
        <strain evidence="6 7">DSM 27192</strain>
    </source>
</reference>
<comment type="similarity">
    <text evidence="3">Belongs to the LplA family.</text>
</comment>
<dbReference type="GO" id="GO:0005739">
    <property type="term" value="C:mitochondrion"/>
    <property type="evidence" value="ECO:0007669"/>
    <property type="project" value="TreeGrafter"/>
</dbReference>
<dbReference type="GO" id="GO:0009249">
    <property type="term" value="P:protein lipoylation"/>
    <property type="evidence" value="ECO:0007669"/>
    <property type="project" value="InterPro"/>
</dbReference>
<keyword evidence="6" id="KW-0436">Ligase</keyword>
<dbReference type="Proteomes" id="UP000279259">
    <property type="component" value="Unassembled WGS sequence"/>
</dbReference>
<dbReference type="CDD" id="cd16443">
    <property type="entry name" value="LplA"/>
    <property type="match status" value="1"/>
</dbReference>
<organism evidence="6 7">
    <name type="scientific">Saitozyma podzolica</name>
    <dbReference type="NCBI Taxonomy" id="1890683"/>
    <lineage>
        <taxon>Eukaryota</taxon>
        <taxon>Fungi</taxon>
        <taxon>Dikarya</taxon>
        <taxon>Basidiomycota</taxon>
        <taxon>Agaricomycotina</taxon>
        <taxon>Tremellomycetes</taxon>
        <taxon>Tremellales</taxon>
        <taxon>Trimorphomycetaceae</taxon>
        <taxon>Saitozyma</taxon>
    </lineage>
</organism>
<gene>
    <name evidence="6" type="primary">AIM22</name>
    <name evidence="6" type="ORF">EHS25_009541</name>
</gene>
<protein>
    <recommendedName>
        <fullName evidence="4">Putative lipoate-protein ligase A</fullName>
    </recommendedName>
</protein>
<feature type="domain" description="BPL/LPL catalytic" evidence="5">
    <location>
        <begin position="154"/>
        <end position="234"/>
    </location>
</feature>
<dbReference type="PANTHER" id="PTHR12561:SF3">
    <property type="entry name" value="LIPOYLTRANSFERASE 1, MITOCHONDRIAL"/>
    <property type="match status" value="1"/>
</dbReference>
<dbReference type="STRING" id="1890683.A0A427YJG3"/>
<dbReference type="Gene3D" id="3.30.390.50">
    <property type="entry name" value="CO dehydrogenase flavoprotein, C-terminal domain"/>
    <property type="match status" value="1"/>
</dbReference>
<dbReference type="OrthoDB" id="201621at2759"/>
<comment type="caution">
    <text evidence="6">The sequence shown here is derived from an EMBL/GenBank/DDBJ whole genome shotgun (WGS) entry which is preliminary data.</text>
</comment>
<evidence type="ECO:0000313" key="7">
    <source>
        <dbReference type="Proteomes" id="UP000279259"/>
    </source>
</evidence>
<feature type="domain" description="BPL/LPL catalytic" evidence="5">
    <location>
        <begin position="66"/>
        <end position="140"/>
    </location>
</feature>
<dbReference type="GO" id="GO:0017118">
    <property type="term" value="F:lipoyltransferase activity"/>
    <property type="evidence" value="ECO:0007669"/>
    <property type="project" value="TreeGrafter"/>
</dbReference>
<dbReference type="InterPro" id="IPR045864">
    <property type="entry name" value="aa-tRNA-synth_II/BPL/LPL"/>
</dbReference>
<comment type="pathway">
    <text evidence="2">Protein modification; protein lipoylation via exogenous pathway; protein N(6)-(lipoyl)lysine from lipoate: step 2/2.</text>
</comment>
<dbReference type="AlphaFoldDB" id="A0A427YJG3"/>